<comment type="cofactor">
    <cofactor evidence="1 8">
        <name>heme</name>
        <dbReference type="ChEBI" id="CHEBI:30413"/>
    </cofactor>
</comment>
<dbReference type="FunFam" id="1.10.630.10:FF:000050">
    <property type="entry name" value="Cytochrome P450 monooxygenase"/>
    <property type="match status" value="1"/>
</dbReference>
<name>A0AAD6IB06_PENCN</name>
<dbReference type="GO" id="GO:0043386">
    <property type="term" value="P:mycotoxin biosynthetic process"/>
    <property type="evidence" value="ECO:0007669"/>
    <property type="project" value="UniProtKB-ARBA"/>
</dbReference>
<dbReference type="GO" id="GO:0020037">
    <property type="term" value="F:heme binding"/>
    <property type="evidence" value="ECO:0007669"/>
    <property type="project" value="InterPro"/>
</dbReference>
<protein>
    <submittedName>
        <fullName evidence="10">Uncharacterized protein</fullName>
    </submittedName>
</protein>
<keyword evidence="11" id="KW-1185">Reference proteome</keyword>
<keyword evidence="4 8" id="KW-0479">Metal-binding</keyword>
<dbReference type="GO" id="GO:0016705">
    <property type="term" value="F:oxidoreductase activity, acting on paired donors, with incorporation or reduction of molecular oxygen"/>
    <property type="evidence" value="ECO:0007669"/>
    <property type="project" value="InterPro"/>
</dbReference>
<dbReference type="GO" id="GO:0004497">
    <property type="term" value="F:monooxygenase activity"/>
    <property type="evidence" value="ECO:0007669"/>
    <property type="project" value="UniProtKB-KW"/>
</dbReference>
<evidence type="ECO:0000256" key="4">
    <source>
        <dbReference type="ARBA" id="ARBA00022723"/>
    </source>
</evidence>
<dbReference type="InterPro" id="IPR001128">
    <property type="entry name" value="Cyt_P450"/>
</dbReference>
<sequence>MALVEDSFALIHEKQIMLPLLVLSITAYATLWLVREVWDPLRSVPGPTTARYTALWYFHKVFRGDFHHENIKLHEEHGKIVRVAPNMYSINDLESAKLIYGHGTKFLKADWYSAWTAPAVWTVNLFAMQDVKAHGVARRQLANYYSMSSMVHYESYVDECVRIFCGKLEGFSKSKQSINMGTWLQYYAFDVITNITFGKSFGYLEKAKDIDNMIAKLDQSNLYSALAGLFPSVHAIVVRLAGSPAQEMIDYIQELITVRKTKTTITQGGDSEPPHSEKRTEDFLGKFLAAHNRDPSSFTSTHLLFGCVQNIFAGSDTTAIALSSIIFYLTQNPRCLAELREEIISAAREGSISDPVTFVQSQNLRYLQAVIKEALRMNPAVGLPLVRVVPAGGVMLCGKYFPEGTVVGINPWVAHYNYSIFGNDANIFRPERWLSEDSHAMERYFMPFGQGSRTCIGKNISLLEIGKLIPQLVRNFDFELAGRQDRLVGQNHWFVKPQGFDVIPLKL</sequence>
<keyword evidence="7 9" id="KW-0503">Monooxygenase</keyword>
<proteinExistence type="inferred from homology"/>
<dbReference type="AlphaFoldDB" id="A0AAD6IB06"/>
<dbReference type="PRINTS" id="PR00463">
    <property type="entry name" value="EP450I"/>
</dbReference>
<comment type="caution">
    <text evidence="10">The sequence shown here is derived from an EMBL/GenBank/DDBJ whole genome shotgun (WGS) entry which is preliminary data.</text>
</comment>
<evidence type="ECO:0000256" key="1">
    <source>
        <dbReference type="ARBA" id="ARBA00001971"/>
    </source>
</evidence>
<accession>A0AAD6IB06</accession>
<evidence type="ECO:0000256" key="8">
    <source>
        <dbReference type="PIRSR" id="PIRSR602401-1"/>
    </source>
</evidence>
<dbReference type="PANTHER" id="PTHR24305">
    <property type="entry name" value="CYTOCHROME P450"/>
    <property type="match status" value="1"/>
</dbReference>
<evidence type="ECO:0000256" key="3">
    <source>
        <dbReference type="ARBA" id="ARBA00022617"/>
    </source>
</evidence>
<dbReference type="Proteomes" id="UP001219568">
    <property type="component" value="Unassembled WGS sequence"/>
</dbReference>
<organism evidence="10 11">
    <name type="scientific">Penicillium canescens</name>
    <dbReference type="NCBI Taxonomy" id="5083"/>
    <lineage>
        <taxon>Eukaryota</taxon>
        <taxon>Fungi</taxon>
        <taxon>Dikarya</taxon>
        <taxon>Ascomycota</taxon>
        <taxon>Pezizomycotina</taxon>
        <taxon>Eurotiomycetes</taxon>
        <taxon>Eurotiomycetidae</taxon>
        <taxon>Eurotiales</taxon>
        <taxon>Aspergillaceae</taxon>
        <taxon>Penicillium</taxon>
    </lineage>
</organism>
<dbReference type="InterPro" id="IPR050121">
    <property type="entry name" value="Cytochrome_P450_monoxygenase"/>
</dbReference>
<dbReference type="GO" id="GO:0005506">
    <property type="term" value="F:iron ion binding"/>
    <property type="evidence" value="ECO:0007669"/>
    <property type="project" value="InterPro"/>
</dbReference>
<dbReference type="EMBL" id="JAQJZL010000005">
    <property type="protein sequence ID" value="KAJ6041289.1"/>
    <property type="molecule type" value="Genomic_DNA"/>
</dbReference>
<dbReference type="InterPro" id="IPR017972">
    <property type="entry name" value="Cyt_P450_CS"/>
</dbReference>
<dbReference type="PRINTS" id="PR00385">
    <property type="entry name" value="P450"/>
</dbReference>
<evidence type="ECO:0000256" key="7">
    <source>
        <dbReference type="ARBA" id="ARBA00023033"/>
    </source>
</evidence>
<dbReference type="InterPro" id="IPR002401">
    <property type="entry name" value="Cyt_P450_E_grp-I"/>
</dbReference>
<dbReference type="PROSITE" id="PS00086">
    <property type="entry name" value="CYTOCHROME_P450"/>
    <property type="match status" value="1"/>
</dbReference>
<evidence type="ECO:0000256" key="5">
    <source>
        <dbReference type="ARBA" id="ARBA00023002"/>
    </source>
</evidence>
<dbReference type="CDD" id="cd11060">
    <property type="entry name" value="CYP57A1-like"/>
    <property type="match status" value="1"/>
</dbReference>
<evidence type="ECO:0000256" key="9">
    <source>
        <dbReference type="RuleBase" id="RU000461"/>
    </source>
</evidence>
<keyword evidence="3 8" id="KW-0349">Heme</keyword>
<gene>
    <name evidence="10" type="ORF">N7460_006679</name>
</gene>
<keyword evidence="6 8" id="KW-0408">Iron</keyword>
<evidence type="ECO:0000256" key="2">
    <source>
        <dbReference type="ARBA" id="ARBA00010617"/>
    </source>
</evidence>
<feature type="binding site" description="axial binding residue" evidence="8">
    <location>
        <position position="455"/>
    </location>
    <ligand>
        <name>heme</name>
        <dbReference type="ChEBI" id="CHEBI:30413"/>
    </ligand>
    <ligandPart>
        <name>Fe</name>
        <dbReference type="ChEBI" id="CHEBI:18248"/>
    </ligandPart>
</feature>
<dbReference type="PANTHER" id="PTHR24305:SF190">
    <property type="entry name" value="P450, PUTATIVE (EUROFUNG)-RELATED"/>
    <property type="match status" value="1"/>
</dbReference>
<dbReference type="Pfam" id="PF00067">
    <property type="entry name" value="p450"/>
    <property type="match status" value="1"/>
</dbReference>
<evidence type="ECO:0000313" key="10">
    <source>
        <dbReference type="EMBL" id="KAJ6041289.1"/>
    </source>
</evidence>
<reference evidence="10" key="1">
    <citation type="journal article" date="2023" name="IMA Fungus">
        <title>Comparative genomic study of the Penicillium genus elucidates a diverse pangenome and 15 lateral gene transfer events.</title>
        <authorList>
            <person name="Petersen C."/>
            <person name="Sorensen T."/>
            <person name="Nielsen M.R."/>
            <person name="Sondergaard T.E."/>
            <person name="Sorensen J.L."/>
            <person name="Fitzpatrick D.A."/>
            <person name="Frisvad J.C."/>
            <person name="Nielsen K.L."/>
        </authorList>
    </citation>
    <scope>NUCLEOTIDE SEQUENCE</scope>
    <source>
        <strain evidence="10">IBT 15450</strain>
    </source>
</reference>
<dbReference type="SUPFAM" id="SSF48264">
    <property type="entry name" value="Cytochrome P450"/>
    <property type="match status" value="1"/>
</dbReference>
<dbReference type="Gene3D" id="1.10.630.10">
    <property type="entry name" value="Cytochrome P450"/>
    <property type="match status" value="1"/>
</dbReference>
<reference evidence="10" key="2">
    <citation type="submission" date="2023-01" db="EMBL/GenBank/DDBJ databases">
        <authorList>
            <person name="Petersen C."/>
        </authorList>
    </citation>
    <scope>NUCLEOTIDE SEQUENCE</scope>
    <source>
        <strain evidence="10">IBT 15450</strain>
    </source>
</reference>
<dbReference type="InterPro" id="IPR036396">
    <property type="entry name" value="Cyt_P450_sf"/>
</dbReference>
<comment type="similarity">
    <text evidence="2 9">Belongs to the cytochrome P450 family.</text>
</comment>
<evidence type="ECO:0000256" key="6">
    <source>
        <dbReference type="ARBA" id="ARBA00023004"/>
    </source>
</evidence>
<evidence type="ECO:0000313" key="11">
    <source>
        <dbReference type="Proteomes" id="UP001219568"/>
    </source>
</evidence>
<keyword evidence="5 9" id="KW-0560">Oxidoreductase</keyword>